<comment type="caution">
    <text evidence="9">The sequence shown here is derived from an EMBL/GenBank/DDBJ whole genome shotgun (WGS) entry which is preliminary data.</text>
</comment>
<dbReference type="InterPro" id="IPR009056">
    <property type="entry name" value="Cyt_c-like_dom"/>
</dbReference>
<dbReference type="SUPFAM" id="SSF46626">
    <property type="entry name" value="Cytochrome c"/>
    <property type="match status" value="2"/>
</dbReference>
<dbReference type="eggNOG" id="COG1858">
    <property type="taxonomic scope" value="Bacteria"/>
</dbReference>
<dbReference type="Pfam" id="PF03150">
    <property type="entry name" value="CCP_MauG"/>
    <property type="match status" value="1"/>
</dbReference>
<dbReference type="EMBL" id="JHEH01000003">
    <property type="protein sequence ID" value="KEP71075.1"/>
    <property type="molecule type" value="Genomic_DNA"/>
</dbReference>
<organism evidence="9 10">
    <name type="scientific">Thioclava dalianensis</name>
    <dbReference type="NCBI Taxonomy" id="1185766"/>
    <lineage>
        <taxon>Bacteria</taxon>
        <taxon>Pseudomonadati</taxon>
        <taxon>Pseudomonadota</taxon>
        <taxon>Alphaproteobacteria</taxon>
        <taxon>Rhodobacterales</taxon>
        <taxon>Paracoccaceae</taxon>
        <taxon>Thioclava</taxon>
    </lineage>
</organism>
<dbReference type="OrthoDB" id="9805202at2"/>
<reference evidence="9 10" key="1">
    <citation type="submission" date="2014-03" db="EMBL/GenBank/DDBJ databases">
        <title>The draft genome sequence of Thioclava dalianensis DLFJ1-1.</title>
        <authorList>
            <person name="Lai Q."/>
            <person name="Shao Z."/>
        </authorList>
    </citation>
    <scope>NUCLEOTIDE SEQUENCE [LARGE SCALE GENOMIC DNA]</scope>
    <source>
        <strain evidence="9 10">DLFJ1-1</strain>
    </source>
</reference>
<dbReference type="GO" id="GO:0046872">
    <property type="term" value="F:metal ion binding"/>
    <property type="evidence" value="ECO:0007669"/>
    <property type="project" value="UniProtKB-KW"/>
</dbReference>
<evidence type="ECO:0000256" key="5">
    <source>
        <dbReference type="ARBA" id="ARBA00023004"/>
    </source>
</evidence>
<dbReference type="PROSITE" id="PS51007">
    <property type="entry name" value="CYTC"/>
    <property type="match status" value="2"/>
</dbReference>
<evidence type="ECO:0000256" key="3">
    <source>
        <dbReference type="ARBA" id="ARBA00022723"/>
    </source>
</evidence>
<evidence type="ECO:0000256" key="7">
    <source>
        <dbReference type="SAM" id="SignalP"/>
    </source>
</evidence>
<dbReference type="RefSeq" id="WP_038062526.1">
    <property type="nucleotide sequence ID" value="NZ_FOVB01000003.1"/>
</dbReference>
<evidence type="ECO:0000259" key="8">
    <source>
        <dbReference type="PROSITE" id="PS51007"/>
    </source>
</evidence>
<feature type="chain" id="PRO_5001699982" evidence="7">
    <location>
        <begin position="22"/>
        <end position="442"/>
    </location>
</feature>
<dbReference type="GO" id="GO:0030313">
    <property type="term" value="C:cell envelope"/>
    <property type="evidence" value="ECO:0007669"/>
    <property type="project" value="UniProtKB-SubCell"/>
</dbReference>
<evidence type="ECO:0000256" key="1">
    <source>
        <dbReference type="ARBA" id="ARBA00004196"/>
    </source>
</evidence>
<evidence type="ECO:0000256" key="6">
    <source>
        <dbReference type="PROSITE-ProRule" id="PRU00433"/>
    </source>
</evidence>
<evidence type="ECO:0000313" key="9">
    <source>
        <dbReference type="EMBL" id="KEP71075.1"/>
    </source>
</evidence>
<evidence type="ECO:0000256" key="4">
    <source>
        <dbReference type="ARBA" id="ARBA00023002"/>
    </source>
</evidence>
<evidence type="ECO:0000313" key="10">
    <source>
        <dbReference type="Proteomes" id="UP000027725"/>
    </source>
</evidence>
<dbReference type="InterPro" id="IPR051395">
    <property type="entry name" value="Cytochrome_c_Peroxidase/MauG"/>
</dbReference>
<keyword evidence="4" id="KW-0560">Oxidoreductase</keyword>
<dbReference type="STRING" id="1185766.SAMN05216224_103190"/>
<feature type="domain" description="Cytochrome c" evidence="8">
    <location>
        <begin position="258"/>
        <end position="419"/>
    </location>
</feature>
<keyword evidence="9" id="KW-0575">Peroxidase</keyword>
<keyword evidence="7" id="KW-0732">Signal</keyword>
<dbReference type="PANTHER" id="PTHR30600">
    <property type="entry name" value="CYTOCHROME C PEROXIDASE-RELATED"/>
    <property type="match status" value="1"/>
</dbReference>
<keyword evidence="3 6" id="KW-0479">Metal-binding</keyword>
<dbReference type="GO" id="GO:0020037">
    <property type="term" value="F:heme binding"/>
    <property type="evidence" value="ECO:0007669"/>
    <property type="project" value="InterPro"/>
</dbReference>
<dbReference type="GO" id="GO:0004130">
    <property type="term" value="F:cytochrome-c peroxidase activity"/>
    <property type="evidence" value="ECO:0007669"/>
    <property type="project" value="TreeGrafter"/>
</dbReference>
<dbReference type="Gene3D" id="1.10.760.10">
    <property type="entry name" value="Cytochrome c-like domain"/>
    <property type="match status" value="2"/>
</dbReference>
<dbReference type="InterPro" id="IPR004852">
    <property type="entry name" value="Di-haem_cyt_c_peroxidsae"/>
</dbReference>
<feature type="signal peptide" evidence="7">
    <location>
        <begin position="1"/>
        <end position="21"/>
    </location>
</feature>
<protein>
    <submittedName>
        <fullName evidence="9">Cytochrome C peroxidase</fullName>
    </submittedName>
</protein>
<keyword evidence="2 6" id="KW-0349">Heme</keyword>
<gene>
    <name evidence="9" type="ORF">DL1_10520</name>
</gene>
<dbReference type="AlphaFoldDB" id="A0A074TLM5"/>
<sequence length="442" mass="46808">MRSYGIIGAALALLIAQAAVAQPPLPRAPVDADYTSIDPRAAKLGQLLFYDPVLSGNRNISCASCHHPRFATTDGLSLGLGEGGVGLGPQRHVTGTNRPEQRIPRNATALFNLGAQEFTTLFHDGRIQADPTRPSGIRTPMDEEMVSGFSGVLSAQTMFPVLSPDKMAGHYNENEVSRAVRSGRITGPGGAWDLIAQRVSAIPAYAEGFKALDPKIAAGAPIGFTDISDAIAAFVAFEWRSDSSPFDAVLRGETQLQGRAAAGAALFYGDAGCATCHSGPFQTDHAFHAMAAPQIGPGKAERFERHSRDDGRMRVTGQAQDRFAFRTPSLRNVARTGPWGHAGAHLDLGQFIADHAARGDALARYQRRALLPDLPGTKPDWAVLDTPAEISAIAQAASPGRALSDADVTDLLAFLDTLTDPAALAGRLKIPEQVPSGLPIDR</sequence>
<dbReference type="GO" id="GO:0009055">
    <property type="term" value="F:electron transfer activity"/>
    <property type="evidence" value="ECO:0007669"/>
    <property type="project" value="InterPro"/>
</dbReference>
<keyword evidence="10" id="KW-1185">Reference proteome</keyword>
<keyword evidence="5 6" id="KW-0408">Iron</keyword>
<name>A0A074TLM5_9RHOB</name>
<comment type="subcellular location">
    <subcellularLocation>
        <location evidence="1">Cell envelope</location>
    </subcellularLocation>
</comment>
<evidence type="ECO:0000256" key="2">
    <source>
        <dbReference type="ARBA" id="ARBA00022617"/>
    </source>
</evidence>
<dbReference type="Proteomes" id="UP000027725">
    <property type="component" value="Unassembled WGS sequence"/>
</dbReference>
<accession>A0A074TLM5</accession>
<proteinExistence type="predicted"/>
<feature type="domain" description="Cytochrome c" evidence="8">
    <location>
        <begin position="40"/>
        <end position="210"/>
    </location>
</feature>
<dbReference type="InterPro" id="IPR036909">
    <property type="entry name" value="Cyt_c-like_dom_sf"/>
</dbReference>